<dbReference type="GO" id="GO:0097361">
    <property type="term" value="C:cytosolic [4Fe-4S] assembly targeting complex"/>
    <property type="evidence" value="ECO:0007669"/>
    <property type="project" value="TreeGrafter"/>
</dbReference>
<evidence type="ECO:0000256" key="1">
    <source>
        <dbReference type="PROSITE-ProRule" id="PRU00221"/>
    </source>
</evidence>
<dbReference type="PROSITE" id="PS50082">
    <property type="entry name" value="WD_REPEATS_2"/>
    <property type="match status" value="2"/>
</dbReference>
<name>A0A8S1NS18_9CILI</name>
<feature type="repeat" description="WD" evidence="1">
    <location>
        <begin position="62"/>
        <end position="94"/>
    </location>
</feature>
<dbReference type="PROSITE" id="PS50294">
    <property type="entry name" value="WD_REPEATS_REGION"/>
    <property type="match status" value="2"/>
</dbReference>
<dbReference type="PANTHER" id="PTHR19920:SF0">
    <property type="entry name" value="CYTOSOLIC IRON-SULFUR PROTEIN ASSEMBLY PROTEIN CIAO1-RELATED"/>
    <property type="match status" value="1"/>
</dbReference>
<feature type="repeat" description="WD" evidence="1">
    <location>
        <begin position="154"/>
        <end position="187"/>
    </location>
</feature>
<reference evidence="2" key="1">
    <citation type="submission" date="2021-01" db="EMBL/GenBank/DDBJ databases">
        <authorList>
            <consortium name="Genoscope - CEA"/>
            <person name="William W."/>
        </authorList>
    </citation>
    <scope>NUCLEOTIDE SEQUENCE</scope>
</reference>
<dbReference type="OrthoDB" id="6262491at2759"/>
<dbReference type="InterPro" id="IPR001680">
    <property type="entry name" value="WD40_rpt"/>
</dbReference>
<evidence type="ECO:0008006" key="4">
    <source>
        <dbReference type="Google" id="ProtNLM"/>
    </source>
</evidence>
<dbReference type="Pfam" id="PF00400">
    <property type="entry name" value="WD40"/>
    <property type="match status" value="3"/>
</dbReference>
<accession>A0A8S1NS18</accession>
<comment type="caution">
    <text evidence="2">The sequence shown here is derived from an EMBL/GenBank/DDBJ whole genome shotgun (WGS) entry which is preliminary data.</text>
</comment>
<keyword evidence="1" id="KW-0853">WD repeat</keyword>
<dbReference type="PANTHER" id="PTHR19920">
    <property type="entry name" value="WD40 PROTEIN CIAO1"/>
    <property type="match status" value="1"/>
</dbReference>
<proteinExistence type="predicted"/>
<evidence type="ECO:0000313" key="2">
    <source>
        <dbReference type="EMBL" id="CAD8093031.1"/>
    </source>
</evidence>
<evidence type="ECO:0000313" key="3">
    <source>
        <dbReference type="Proteomes" id="UP000692954"/>
    </source>
</evidence>
<dbReference type="Proteomes" id="UP000692954">
    <property type="component" value="Unassembled WGS sequence"/>
</dbReference>
<dbReference type="EMBL" id="CAJJDN010000060">
    <property type="protein sequence ID" value="CAD8093031.1"/>
    <property type="molecule type" value="Genomic_DNA"/>
</dbReference>
<dbReference type="SMART" id="SM00320">
    <property type="entry name" value="WD40"/>
    <property type="match status" value="4"/>
</dbReference>
<sequence length="335" mass="39380">MYQQYNLEQSISLNLIDDTIEQRDFCYSLSFNKDNSLLITNNENEILIWNFKNGKMELNQRVTEHSKDVNCLLFSKKNNNFISGSNDNSVRCWKQITVNKWISSKEFEHIGYVYCLLLNQNENQLISGTFYGQINIWNIDFENKDNELKLIQTLDKHNNTVYSLSLNKSETQFISCSKDQTIVVWGLGENKLWEFQYIVKQSNIDFGCKVHFMNNNQFIWVDGGQESTDCIYTFEQKDGVFQEIPNGKVQLIKNQSFNDVFSFPIQYQEQENIMIIRHKTHIYVIQIQKNGQLKICGQLNCQTNVIFGILSNDAKYLVLKSNLNNKYMIYEVKQL</sequence>
<organism evidence="2 3">
    <name type="scientific">Paramecium sonneborni</name>
    <dbReference type="NCBI Taxonomy" id="65129"/>
    <lineage>
        <taxon>Eukaryota</taxon>
        <taxon>Sar</taxon>
        <taxon>Alveolata</taxon>
        <taxon>Ciliophora</taxon>
        <taxon>Intramacronucleata</taxon>
        <taxon>Oligohymenophorea</taxon>
        <taxon>Peniculida</taxon>
        <taxon>Parameciidae</taxon>
        <taxon>Paramecium</taxon>
    </lineage>
</organism>
<dbReference type="GO" id="GO:0016226">
    <property type="term" value="P:iron-sulfur cluster assembly"/>
    <property type="evidence" value="ECO:0007669"/>
    <property type="project" value="TreeGrafter"/>
</dbReference>
<dbReference type="AlphaFoldDB" id="A0A8S1NS18"/>
<protein>
    <recommendedName>
        <fullName evidence="4">WD40-repeat-containing domain</fullName>
    </recommendedName>
</protein>
<gene>
    <name evidence="2" type="ORF">PSON_ATCC_30995.1.T0600060</name>
</gene>
<keyword evidence="3" id="KW-1185">Reference proteome</keyword>